<keyword evidence="4" id="KW-0143">Chaperone</keyword>
<dbReference type="EMBL" id="PECK01000006">
    <property type="protein sequence ID" value="TDZ93806.1"/>
    <property type="molecule type" value="Genomic_DNA"/>
</dbReference>
<proteinExistence type="inferred from homology"/>
<evidence type="ECO:0000313" key="6">
    <source>
        <dbReference type="EMBL" id="TEA09589.1"/>
    </source>
</evidence>
<name>A0A4R8SEC2_9MYCO</name>
<evidence type="ECO:0000256" key="1">
    <source>
        <dbReference type="ARBA" id="ARBA00004496"/>
    </source>
</evidence>
<evidence type="ECO:0000256" key="2">
    <source>
        <dbReference type="ARBA" id="ARBA00006411"/>
    </source>
</evidence>
<keyword evidence="7" id="KW-1185">Reference proteome</keyword>
<comment type="subcellular location">
    <subcellularLocation>
        <location evidence="1">Cytoplasm</location>
    </subcellularLocation>
</comment>
<gene>
    <name evidence="5" type="primary">espG1</name>
    <name evidence="6" type="ORF">CCUG60883_00351</name>
    <name evidence="5" type="ORF">CCUG60885_03410</name>
</gene>
<dbReference type="GO" id="GO:0005737">
    <property type="term" value="C:cytoplasm"/>
    <property type="evidence" value="ECO:0007669"/>
    <property type="project" value="UniProtKB-SubCell"/>
</dbReference>
<evidence type="ECO:0000313" key="8">
    <source>
        <dbReference type="Proteomes" id="UP000295685"/>
    </source>
</evidence>
<comment type="similarity">
    <text evidence="2">Belongs to the EspG family.</text>
</comment>
<reference evidence="7 8" key="1">
    <citation type="journal article" date="2019" name="Sci. Rep.">
        <title>Extended insight into the Mycobacterium chelonae-abscessus complex through whole genome sequencing of Mycobacterium salmoniphilum outbreak and Mycobacterium salmoniphilum-like strains.</title>
        <authorList>
            <person name="Behra P.R.K."/>
            <person name="Das S."/>
            <person name="Pettersson B.M.F."/>
            <person name="Shirreff L."/>
            <person name="DuCote T."/>
            <person name="Jacobsson K.G."/>
            <person name="Ennis D.G."/>
            <person name="Kirsebom L.A."/>
        </authorList>
    </citation>
    <scope>NUCLEOTIDE SEQUENCE [LARGE SCALE GENOMIC DNA]</scope>
    <source>
        <strain evidence="6 7">CCUG 60883</strain>
        <strain evidence="5 8">CCUG 60885</strain>
    </source>
</reference>
<evidence type="ECO:0000313" key="7">
    <source>
        <dbReference type="Proteomes" id="UP000294844"/>
    </source>
</evidence>
<keyword evidence="3" id="KW-0963">Cytoplasm</keyword>
<comment type="caution">
    <text evidence="5">The sequence shown here is derived from an EMBL/GenBank/DDBJ whole genome shotgun (WGS) entry which is preliminary data.</text>
</comment>
<protein>
    <submittedName>
        <fullName evidence="5">ESX-1 secretion-associated protein EspG1</fullName>
    </submittedName>
</protein>
<dbReference type="InterPro" id="IPR025734">
    <property type="entry name" value="EspG"/>
</dbReference>
<dbReference type="AlphaFoldDB" id="A0A4R8SEC2"/>
<evidence type="ECO:0000256" key="4">
    <source>
        <dbReference type="ARBA" id="ARBA00023186"/>
    </source>
</evidence>
<evidence type="ECO:0000313" key="5">
    <source>
        <dbReference type="EMBL" id="TDZ93806.1"/>
    </source>
</evidence>
<dbReference type="Proteomes" id="UP000295685">
    <property type="component" value="Unassembled WGS sequence"/>
</dbReference>
<dbReference type="EMBL" id="PECM01000001">
    <property type="protein sequence ID" value="TEA09589.1"/>
    <property type="molecule type" value="Genomic_DNA"/>
</dbReference>
<accession>A0A4R8SEC2</accession>
<dbReference type="Pfam" id="PF14011">
    <property type="entry name" value="ESX-1_EspG"/>
    <property type="match status" value="1"/>
</dbReference>
<evidence type="ECO:0000256" key="3">
    <source>
        <dbReference type="ARBA" id="ARBA00022490"/>
    </source>
</evidence>
<dbReference type="Proteomes" id="UP000294844">
    <property type="component" value="Unassembled WGS sequence"/>
</dbReference>
<organism evidence="5 8">
    <name type="scientific">Mycobacteroides salmoniphilum</name>
    <dbReference type="NCBI Taxonomy" id="404941"/>
    <lineage>
        <taxon>Bacteria</taxon>
        <taxon>Bacillati</taxon>
        <taxon>Actinomycetota</taxon>
        <taxon>Actinomycetes</taxon>
        <taxon>Mycobacteriales</taxon>
        <taxon>Mycobacteriaceae</taxon>
        <taxon>Mycobacteroides</taxon>
    </lineage>
</organism>
<sequence>MGRINALGAPAPDRAMNQATRSPDAVELTVDQAWFLADTLSAGTFPWVLAITVPFRDETQRAGFNAQRVQELTRVGVLNAEGAVDPAVAEWIRTVCRPERWLELRYVAAGSENPDVMRGIIAHRQLQGRPQTVVSLRNAHLITFTAVDADDPSALVPSVIAGLRWRTPAQFPEFTLPAHVGAKADEQLRSGASLADVVGYLGVPPAAQAVVESAFVGNRNYVEVVAGQRNNATQQTSEVGISVLDTSAGRILVSPHRAGDGTWLSTFAPGAPFAIAVAVEQLMATLPDGHWFPDARLTRDFD</sequence>